<evidence type="ECO:0000256" key="3">
    <source>
        <dbReference type="ARBA" id="ARBA00022617"/>
    </source>
</evidence>
<dbReference type="EMBL" id="JAXOVC010000003">
    <property type="protein sequence ID" value="KAK4503994.1"/>
    <property type="molecule type" value="Genomic_DNA"/>
</dbReference>
<evidence type="ECO:0000256" key="6">
    <source>
        <dbReference type="ARBA" id="ARBA00023004"/>
    </source>
</evidence>
<keyword evidence="5" id="KW-0560">Oxidoreductase</keyword>
<organism evidence="9 10">
    <name type="scientific">Zasmidium cellare</name>
    <name type="common">Wine cellar mold</name>
    <name type="synonym">Racodium cellare</name>
    <dbReference type="NCBI Taxonomy" id="395010"/>
    <lineage>
        <taxon>Eukaryota</taxon>
        <taxon>Fungi</taxon>
        <taxon>Dikarya</taxon>
        <taxon>Ascomycota</taxon>
        <taxon>Pezizomycotina</taxon>
        <taxon>Dothideomycetes</taxon>
        <taxon>Dothideomycetidae</taxon>
        <taxon>Mycosphaerellales</taxon>
        <taxon>Mycosphaerellaceae</taxon>
        <taxon>Zasmidium</taxon>
    </lineage>
</organism>
<dbReference type="InterPro" id="IPR002403">
    <property type="entry name" value="Cyt_P450_E_grp-IV"/>
</dbReference>
<sequence length="531" mass="59941">MEKLWLWIGAAAILALLAFVWTCISYDRDLLPKNLPWGGYKTGSWLVIPRASFTELWTGHRLLQDGYEDYGKRGKPWIAPNRTWDHQVMLPPEHAKWLVDQPDSVLQPFKPFLQDLGFLYYLPPPEGLAKFLAHEFGTMSWEKTAADVSDEVARSTQLFLGSRPGESVSFDLNDTFQTILSNIGTRVFLGPELAQNEEFLDFTMKKLFGYILPANLYLRAITPLYLQFAVLWPLFQLPVRFYEWRARRSMRPIIKQYLAAAQANKEKGKEIQSPTILENIARLAVDSPNHGDRRPDVVTRRVLMYSLFEGLNVGVQVIATIANNTLPLILLDGPDLWKRLRAEAAAVQAEGPWTKTSVSRLVLLDSVLREGARLTPVKVRNIERFVAGEDGVTLPNGVFVPSGVAVGMSSVQIHTDDRFYPDGERFIADRFVGKDGETFAGVSQTYQVFGIRGKHVCPGRFVAAHLAKVFFAYLVLNYDFDEVKARPGGLWISDHWFPHTMTVTCRRRGPEGDVKDGLEKNDVVTGKEKAA</sequence>
<gene>
    <name evidence="9" type="ORF">PRZ48_004909</name>
</gene>
<evidence type="ECO:0008006" key="11">
    <source>
        <dbReference type="Google" id="ProtNLM"/>
    </source>
</evidence>
<dbReference type="Pfam" id="PF00067">
    <property type="entry name" value="p450"/>
    <property type="match status" value="1"/>
</dbReference>
<dbReference type="PANTHER" id="PTHR46206:SF1">
    <property type="entry name" value="P450, PUTATIVE (EUROFUNG)-RELATED"/>
    <property type="match status" value="1"/>
</dbReference>
<dbReference type="SUPFAM" id="SSF48264">
    <property type="entry name" value="Cytochrome P450"/>
    <property type="match status" value="1"/>
</dbReference>
<dbReference type="Proteomes" id="UP001305779">
    <property type="component" value="Unassembled WGS sequence"/>
</dbReference>
<comment type="cofactor">
    <cofactor evidence="1">
        <name>heme</name>
        <dbReference type="ChEBI" id="CHEBI:30413"/>
    </cofactor>
</comment>
<reference evidence="9 10" key="1">
    <citation type="journal article" date="2023" name="G3 (Bethesda)">
        <title>A chromosome-level genome assembly of Zasmidium syzygii isolated from banana leaves.</title>
        <authorList>
            <person name="van Westerhoven A.C."/>
            <person name="Mehrabi R."/>
            <person name="Talebi R."/>
            <person name="Steentjes M.B.F."/>
            <person name="Corcolon B."/>
            <person name="Chong P.A."/>
            <person name="Kema G.H.J."/>
            <person name="Seidl M.F."/>
        </authorList>
    </citation>
    <scope>NUCLEOTIDE SEQUENCE [LARGE SCALE GENOMIC DNA]</scope>
    <source>
        <strain evidence="9 10">P124</strain>
    </source>
</reference>
<dbReference type="InterPro" id="IPR001128">
    <property type="entry name" value="Cyt_P450"/>
</dbReference>
<keyword evidence="10" id="KW-1185">Reference proteome</keyword>
<name>A0ABR0EQX9_ZASCE</name>
<dbReference type="PRINTS" id="PR00465">
    <property type="entry name" value="EP450IV"/>
</dbReference>
<evidence type="ECO:0000256" key="5">
    <source>
        <dbReference type="ARBA" id="ARBA00023002"/>
    </source>
</evidence>
<keyword evidence="3" id="KW-0349">Heme</keyword>
<dbReference type="Gene3D" id="1.10.630.10">
    <property type="entry name" value="Cytochrome P450"/>
    <property type="match status" value="1"/>
</dbReference>
<evidence type="ECO:0000256" key="2">
    <source>
        <dbReference type="ARBA" id="ARBA00010617"/>
    </source>
</evidence>
<comment type="similarity">
    <text evidence="2">Belongs to the cytochrome P450 family.</text>
</comment>
<keyword evidence="4" id="KW-0479">Metal-binding</keyword>
<evidence type="ECO:0000256" key="1">
    <source>
        <dbReference type="ARBA" id="ARBA00001971"/>
    </source>
</evidence>
<keyword evidence="7" id="KW-0503">Monooxygenase</keyword>
<dbReference type="PANTHER" id="PTHR46206">
    <property type="entry name" value="CYTOCHROME P450"/>
    <property type="match status" value="1"/>
</dbReference>
<evidence type="ECO:0000256" key="8">
    <source>
        <dbReference type="SAM" id="MobiDB-lite"/>
    </source>
</evidence>
<evidence type="ECO:0000313" key="10">
    <source>
        <dbReference type="Proteomes" id="UP001305779"/>
    </source>
</evidence>
<evidence type="ECO:0000313" key="9">
    <source>
        <dbReference type="EMBL" id="KAK4503994.1"/>
    </source>
</evidence>
<dbReference type="CDD" id="cd11041">
    <property type="entry name" value="CYP503A1-like"/>
    <property type="match status" value="1"/>
</dbReference>
<feature type="region of interest" description="Disordered" evidence="8">
    <location>
        <begin position="508"/>
        <end position="531"/>
    </location>
</feature>
<accession>A0ABR0EQX9</accession>
<proteinExistence type="inferred from homology"/>
<comment type="caution">
    <text evidence="9">The sequence shown here is derived from an EMBL/GenBank/DDBJ whole genome shotgun (WGS) entry which is preliminary data.</text>
</comment>
<keyword evidence="6" id="KW-0408">Iron</keyword>
<dbReference type="InterPro" id="IPR036396">
    <property type="entry name" value="Cyt_P450_sf"/>
</dbReference>
<evidence type="ECO:0000256" key="4">
    <source>
        <dbReference type="ARBA" id="ARBA00022723"/>
    </source>
</evidence>
<evidence type="ECO:0000256" key="7">
    <source>
        <dbReference type="ARBA" id="ARBA00023033"/>
    </source>
</evidence>
<protein>
    <recommendedName>
        <fullName evidence="11">Cytochrome P450</fullName>
    </recommendedName>
</protein>